<feature type="region of interest" description="Disordered" evidence="1">
    <location>
        <begin position="73"/>
        <end position="103"/>
    </location>
</feature>
<dbReference type="Proteomes" id="UP000824076">
    <property type="component" value="Unassembled WGS sequence"/>
</dbReference>
<name>A0A9D1LFP8_9BACT</name>
<evidence type="ECO:0000313" key="3">
    <source>
        <dbReference type="Proteomes" id="UP000824076"/>
    </source>
</evidence>
<gene>
    <name evidence="2" type="ORF">IAD18_04730</name>
</gene>
<reference evidence="2" key="2">
    <citation type="journal article" date="2021" name="PeerJ">
        <title>Extensive microbial diversity within the chicken gut microbiome revealed by metagenomics and culture.</title>
        <authorList>
            <person name="Gilroy R."/>
            <person name="Ravi A."/>
            <person name="Getino M."/>
            <person name="Pursley I."/>
            <person name="Horton D.L."/>
            <person name="Alikhan N.F."/>
            <person name="Baker D."/>
            <person name="Gharbi K."/>
            <person name="Hall N."/>
            <person name="Watson M."/>
            <person name="Adriaenssens E.M."/>
            <person name="Foster-Nyarko E."/>
            <person name="Jarju S."/>
            <person name="Secka A."/>
            <person name="Antonio M."/>
            <person name="Oren A."/>
            <person name="Chaudhuri R.R."/>
            <person name="La Ragione R."/>
            <person name="Hildebrand F."/>
            <person name="Pallen M.J."/>
        </authorList>
    </citation>
    <scope>NUCLEOTIDE SEQUENCE</scope>
    <source>
        <strain evidence="2">17073</strain>
    </source>
</reference>
<organism evidence="2 3">
    <name type="scientific">Candidatus Limisoma intestinavium</name>
    <dbReference type="NCBI Taxonomy" id="2840856"/>
    <lineage>
        <taxon>Bacteria</taxon>
        <taxon>Pseudomonadati</taxon>
        <taxon>Bacteroidota</taxon>
        <taxon>Bacteroidia</taxon>
        <taxon>Bacteroidales</taxon>
        <taxon>Candidatus Limisoma</taxon>
    </lineage>
</organism>
<sequence>MGDYAEVQLILCKDTANRVQKRQTCLSGYAEVQLILCKDTANRAQKRQTCLGGYAEMQLILCKDTATNAMNNHEPGFSYFSQHKTPPPKQKNSENENRFGILF</sequence>
<comment type="caution">
    <text evidence="2">The sequence shown here is derived from an EMBL/GenBank/DDBJ whole genome shotgun (WGS) entry which is preliminary data.</text>
</comment>
<reference evidence="2" key="1">
    <citation type="submission" date="2020-10" db="EMBL/GenBank/DDBJ databases">
        <authorList>
            <person name="Gilroy R."/>
        </authorList>
    </citation>
    <scope>NUCLEOTIDE SEQUENCE</scope>
    <source>
        <strain evidence="2">17073</strain>
    </source>
</reference>
<dbReference type="EMBL" id="DVMS01000135">
    <property type="protein sequence ID" value="HIU38953.1"/>
    <property type="molecule type" value="Genomic_DNA"/>
</dbReference>
<evidence type="ECO:0000256" key="1">
    <source>
        <dbReference type="SAM" id="MobiDB-lite"/>
    </source>
</evidence>
<accession>A0A9D1LFP8</accession>
<evidence type="ECO:0000313" key="2">
    <source>
        <dbReference type="EMBL" id="HIU38953.1"/>
    </source>
</evidence>
<protein>
    <submittedName>
        <fullName evidence="2">Uncharacterized protein</fullName>
    </submittedName>
</protein>
<dbReference type="AlphaFoldDB" id="A0A9D1LFP8"/>
<proteinExistence type="predicted"/>